<keyword evidence="9" id="KW-1003">Cell membrane</keyword>
<keyword evidence="8" id="KW-0325">Glycoprotein</keyword>
<comment type="similarity">
    <text evidence="2 9">Belongs to the ITM2 family.</text>
</comment>
<proteinExistence type="inferred from homology"/>
<evidence type="ECO:0000259" key="10">
    <source>
        <dbReference type="SMART" id="SM01039"/>
    </source>
</evidence>
<comment type="subcellular location">
    <subcellularLocation>
        <location evidence="1 9">Membrane</location>
        <topology evidence="1 9">Single-pass type II membrane protein</topology>
    </subcellularLocation>
</comment>
<evidence type="ECO:0000313" key="12">
    <source>
        <dbReference type="Proteomes" id="UP001153292"/>
    </source>
</evidence>
<dbReference type="EMBL" id="OU963896">
    <property type="protein sequence ID" value="CAH0405043.1"/>
    <property type="molecule type" value="Genomic_DNA"/>
</dbReference>
<evidence type="ECO:0000256" key="1">
    <source>
        <dbReference type="ARBA" id="ARBA00004606"/>
    </source>
</evidence>
<keyword evidence="7" id="KW-1015">Disulfide bond</keyword>
<evidence type="ECO:0000256" key="7">
    <source>
        <dbReference type="ARBA" id="ARBA00023157"/>
    </source>
</evidence>
<evidence type="ECO:0000256" key="2">
    <source>
        <dbReference type="ARBA" id="ARBA00006794"/>
    </source>
</evidence>
<evidence type="ECO:0000256" key="8">
    <source>
        <dbReference type="ARBA" id="ARBA00023180"/>
    </source>
</evidence>
<keyword evidence="12" id="KW-1185">Reference proteome</keyword>
<protein>
    <recommendedName>
        <fullName evidence="9">Integral membrane protein 2</fullName>
    </recommendedName>
</protein>
<keyword evidence="6 9" id="KW-0472">Membrane</keyword>
<dbReference type="Pfam" id="PF04089">
    <property type="entry name" value="BRICHOS"/>
    <property type="match status" value="1"/>
</dbReference>
<dbReference type="PANTHER" id="PTHR10962:SF1">
    <property type="entry name" value="INTEGRAL MEMBRANE PROTEIN 2"/>
    <property type="match status" value="1"/>
</dbReference>
<accession>A0ABN8BB67</accession>
<dbReference type="InterPro" id="IPR007084">
    <property type="entry name" value="BRICHOS_dom"/>
</dbReference>
<evidence type="ECO:0000256" key="6">
    <source>
        <dbReference type="ARBA" id="ARBA00023136"/>
    </source>
</evidence>
<keyword evidence="3 9" id="KW-0812">Transmembrane</keyword>
<organism evidence="11 12">
    <name type="scientific">Chilo suppressalis</name>
    <name type="common">Asiatic rice borer moth</name>
    <dbReference type="NCBI Taxonomy" id="168631"/>
    <lineage>
        <taxon>Eukaryota</taxon>
        <taxon>Metazoa</taxon>
        <taxon>Ecdysozoa</taxon>
        <taxon>Arthropoda</taxon>
        <taxon>Hexapoda</taxon>
        <taxon>Insecta</taxon>
        <taxon>Pterygota</taxon>
        <taxon>Neoptera</taxon>
        <taxon>Endopterygota</taxon>
        <taxon>Lepidoptera</taxon>
        <taxon>Glossata</taxon>
        <taxon>Ditrysia</taxon>
        <taxon>Pyraloidea</taxon>
        <taxon>Crambidae</taxon>
        <taxon>Crambinae</taxon>
        <taxon>Chilo</taxon>
    </lineage>
</organism>
<dbReference type="SMART" id="SM01039">
    <property type="entry name" value="BRICHOS"/>
    <property type="match status" value="1"/>
</dbReference>
<sequence length="294" mass="33673">MTVLTKSSDLLKKPEIINTPLVVGGTRYDEENLKPIVRPRTRVVVYRSRCSSALLGVVFFTTLLMLMGAILALVFFNESNRSPKPTRYRGYCTIPMEVSKVAQVQKEEPNEFRVPLRWSSESEMTVFTSNEDQAQGDYLNSLLERFDIDGNLEKISVINGGQNVEFIHDFSANATGIVDSQRCFVMELDPKAVLAPVEFVLHIESGEPFDVMRVRRRLRALLPAAEEMRHLSVTLAEQCRDRPTYRLQTDDENIIRKRSVDEPKQDYLHFAGKHLMEMSIENMGELLEYEKVHA</sequence>
<feature type="domain" description="BRICHOS" evidence="10">
    <location>
        <begin position="158"/>
        <end position="247"/>
    </location>
</feature>
<evidence type="ECO:0000256" key="4">
    <source>
        <dbReference type="ARBA" id="ARBA00022968"/>
    </source>
</evidence>
<keyword evidence="4 9" id="KW-0735">Signal-anchor</keyword>
<evidence type="ECO:0000256" key="9">
    <source>
        <dbReference type="RuleBase" id="RU367061"/>
    </source>
</evidence>
<dbReference type="PANTHER" id="PTHR10962">
    <property type="entry name" value="INTEGRAL TRANSMEMBRANE PROTEIN 2"/>
    <property type="match status" value="1"/>
</dbReference>
<evidence type="ECO:0000313" key="11">
    <source>
        <dbReference type="EMBL" id="CAH0405043.1"/>
    </source>
</evidence>
<name>A0ABN8BB67_CHISP</name>
<evidence type="ECO:0000256" key="5">
    <source>
        <dbReference type="ARBA" id="ARBA00022989"/>
    </source>
</evidence>
<gene>
    <name evidence="11" type="ORF">CHILSU_LOCUS8392</name>
</gene>
<feature type="transmembrane region" description="Helical" evidence="9">
    <location>
        <begin position="53"/>
        <end position="76"/>
    </location>
</feature>
<dbReference type="Proteomes" id="UP001153292">
    <property type="component" value="Chromosome 3"/>
</dbReference>
<evidence type="ECO:0000256" key="3">
    <source>
        <dbReference type="ARBA" id="ARBA00022692"/>
    </source>
</evidence>
<dbReference type="InterPro" id="IPR040145">
    <property type="entry name" value="ITM2"/>
</dbReference>
<keyword evidence="5 9" id="KW-1133">Transmembrane helix</keyword>
<reference evidence="11" key="1">
    <citation type="submission" date="2021-12" db="EMBL/GenBank/DDBJ databases">
        <authorList>
            <person name="King R."/>
        </authorList>
    </citation>
    <scope>NUCLEOTIDE SEQUENCE</scope>
</reference>